<keyword evidence="4" id="KW-1185">Reference proteome</keyword>
<dbReference type="InterPro" id="IPR051055">
    <property type="entry name" value="PIF1_helicase"/>
</dbReference>
<dbReference type="SMART" id="SM00382">
    <property type="entry name" value="AAA"/>
    <property type="match status" value="1"/>
</dbReference>
<dbReference type="EMBL" id="FZMO01000301">
    <property type="protein sequence ID" value="SNQ49741.1"/>
    <property type="molecule type" value="Genomic_DNA"/>
</dbReference>
<reference evidence="3 4" key="1">
    <citation type="submission" date="2017-06" db="EMBL/GenBank/DDBJ databases">
        <authorList>
            <person name="Kim H.J."/>
            <person name="Triplett B.A."/>
        </authorList>
    </citation>
    <scope>NUCLEOTIDE SEQUENCE [LARGE SCALE GENOMIC DNA]</scope>
    <source>
        <strain evidence="3">FRACA_ARgP5</strain>
    </source>
</reference>
<dbReference type="Gene3D" id="2.30.30.940">
    <property type="match status" value="1"/>
</dbReference>
<dbReference type="PANTHER" id="PTHR47642">
    <property type="entry name" value="ATP-DEPENDENT DNA HELICASE"/>
    <property type="match status" value="1"/>
</dbReference>
<dbReference type="InterPro" id="IPR003593">
    <property type="entry name" value="AAA+_ATPase"/>
</dbReference>
<evidence type="ECO:0000256" key="1">
    <source>
        <dbReference type="SAM" id="MobiDB-lite"/>
    </source>
</evidence>
<name>A0A2I2KVP6_9ACTN</name>
<dbReference type="AlphaFoldDB" id="A0A2I2KVP6"/>
<dbReference type="GO" id="GO:0004386">
    <property type="term" value="F:helicase activity"/>
    <property type="evidence" value="ECO:0007669"/>
    <property type="project" value="UniProtKB-KW"/>
</dbReference>
<dbReference type="SUPFAM" id="SSF52540">
    <property type="entry name" value="P-loop containing nucleoside triphosphate hydrolases"/>
    <property type="match status" value="2"/>
</dbReference>
<sequence>MRGRWTATPPIRGKVEVLLAQTNLVAEPGARIELAEDITARAAARCVRLLASPDVPEHVRALTSPQVLAVEGDLVRRLARRAETPARRVRLQGRGLVRIDPTQAAVVGTLAVDGTLVVVEGAAGAGKTTALRATQELLARQGHRLLVVTPTLKAAEVAAAETGADGRSAAWMVHQHGWRWDDDGHWARRPDATTAPATCLRPGDLLLVDEAGMLDQDTTRALLTIADEAGARVALVGDRHQLPAVGRGGVLDHALAWAHPTAVVTLETVHRFSDPGYAALSLRMRTGEDPAAVFDALHRRGSLVVHPSDVERTAALAEAGAAGDLVVAGTREHVASLNAAIRDQRQADPATGDPADSADSMVTARGERIVLGDRVATRRNDPDLGVAKRPTWTVTGIDDDGSLTLRGRSRDWMLPVEYATRFVELAYATTVHGAHGETVDRAHVAIGDTAGAAAAYVAMTRGRHGNTESATRDCHLRLSECGGLSSGRGAWRRRDRR</sequence>
<dbReference type="RefSeq" id="WP_207770414.1">
    <property type="nucleotide sequence ID" value="NZ_FZMO01000301.1"/>
</dbReference>
<gene>
    <name evidence="3" type="ORF">FRACA_370018</name>
</gene>
<dbReference type="PANTHER" id="PTHR47642:SF5">
    <property type="entry name" value="ATP-DEPENDENT DNA HELICASE"/>
    <property type="match status" value="1"/>
</dbReference>
<keyword evidence="3" id="KW-0269">Exonuclease</keyword>
<keyword evidence="3" id="KW-0347">Helicase</keyword>
<organism evidence="3 4">
    <name type="scientific">Frankia canadensis</name>
    <dbReference type="NCBI Taxonomy" id="1836972"/>
    <lineage>
        <taxon>Bacteria</taxon>
        <taxon>Bacillati</taxon>
        <taxon>Actinomycetota</taxon>
        <taxon>Actinomycetes</taxon>
        <taxon>Frankiales</taxon>
        <taxon>Frankiaceae</taxon>
        <taxon>Frankia</taxon>
    </lineage>
</organism>
<feature type="domain" description="AAA+ ATPase" evidence="2">
    <location>
        <begin position="113"/>
        <end position="247"/>
    </location>
</feature>
<dbReference type="GO" id="GO:0004527">
    <property type="term" value="F:exonuclease activity"/>
    <property type="evidence" value="ECO:0007669"/>
    <property type="project" value="UniProtKB-KW"/>
</dbReference>
<keyword evidence="3" id="KW-0067">ATP-binding</keyword>
<evidence type="ECO:0000259" key="2">
    <source>
        <dbReference type="SMART" id="SM00382"/>
    </source>
</evidence>
<feature type="region of interest" description="Disordered" evidence="1">
    <location>
        <begin position="342"/>
        <end position="363"/>
    </location>
</feature>
<proteinExistence type="predicted"/>
<keyword evidence="3" id="KW-0540">Nuclease</keyword>
<dbReference type="Gene3D" id="3.40.50.300">
    <property type="entry name" value="P-loop containing nucleotide triphosphate hydrolases"/>
    <property type="match status" value="2"/>
</dbReference>
<evidence type="ECO:0000313" key="4">
    <source>
        <dbReference type="Proteomes" id="UP000234331"/>
    </source>
</evidence>
<evidence type="ECO:0000313" key="3">
    <source>
        <dbReference type="EMBL" id="SNQ49741.1"/>
    </source>
</evidence>
<dbReference type="InterPro" id="IPR027417">
    <property type="entry name" value="P-loop_NTPase"/>
</dbReference>
<protein>
    <submittedName>
        <fullName evidence="3">ATP-dependent exoDNAse (Exonuclease V) alpha subunit-helicase superfamily I member-like protein</fullName>
    </submittedName>
</protein>
<keyword evidence="3" id="KW-0547">Nucleotide-binding</keyword>
<keyword evidence="3" id="KW-0378">Hydrolase</keyword>
<dbReference type="Pfam" id="PF13604">
    <property type="entry name" value="AAA_30"/>
    <property type="match status" value="1"/>
</dbReference>
<accession>A0A2I2KVP6</accession>
<dbReference type="Proteomes" id="UP000234331">
    <property type="component" value="Unassembled WGS sequence"/>
</dbReference>